<dbReference type="PANTHER" id="PTHR34978">
    <property type="entry name" value="POSSIBLE SENSOR-TRANSDUCER PROTEIN BLAR"/>
    <property type="match status" value="1"/>
</dbReference>
<feature type="transmembrane region" description="Helical" evidence="2">
    <location>
        <begin position="44"/>
        <end position="63"/>
    </location>
</feature>
<sequence length="569" mass="68125">MILKFKKRKKMIEYFFKVVLCSSFFIGFYFLLLQKEKMFRFNRAYLLITLSLSLSIPFFFITLPNRENLIENIQETFLKKTQIKAKENIENKKNENTIEITEKNAGINSPRHTILLKETKKHTISERVKFFKWENILLFFYISTSSLLIIKFLINFFRIYLNVFKSKKMSYNGIFLVINERKEPLYSFWKYIFIPKQNINENFSRKELLEHEIAHIRQKHSIDILIIELIKSIFWFNPAFYLFKKAIQLNHEFLADDSVLKTKTDIYEYQKLILDTIQVKQAVPIASNFNYILTKKRLLMMTRKKNSTRAILLQFFSLPFILILVYIFSNKVYAQDKITNELTSRQKEQLKQALQIDEISNYLKDTLESGSHDYIDTLMVGNKAYVISTSKEALDKIFKNEKNQKVSKLPKEEFSKIFENSNTEEIEKAFAIKELNEEDKQKIWIRNTNSKEDNNTYSYKDFPIKSRSKKEQITVKYYYNSTDPKKKVEEMEKKSREISKPYNTQKIDKEMENDVNIKQKIKKDNSRDITILVNRSSEKSDMDEFKEEMRKFRQEMSSLGRQIRNLSKN</sequence>
<evidence type="ECO:0000256" key="1">
    <source>
        <dbReference type="SAM" id="Coils"/>
    </source>
</evidence>
<dbReference type="PANTHER" id="PTHR34978:SF3">
    <property type="entry name" value="SLR0241 PROTEIN"/>
    <property type="match status" value="1"/>
</dbReference>
<evidence type="ECO:0000259" key="3">
    <source>
        <dbReference type="Pfam" id="PF05569"/>
    </source>
</evidence>
<protein>
    <recommendedName>
        <fullName evidence="3">Peptidase M56 domain-containing protein</fullName>
    </recommendedName>
</protein>
<dbReference type="EMBL" id="PSZM01000045">
    <property type="protein sequence ID" value="PQL90849.1"/>
    <property type="molecule type" value="Genomic_DNA"/>
</dbReference>
<evidence type="ECO:0000256" key="2">
    <source>
        <dbReference type="SAM" id="Phobius"/>
    </source>
</evidence>
<keyword evidence="1" id="KW-0175">Coiled coil</keyword>
<dbReference type="Proteomes" id="UP000238042">
    <property type="component" value="Unassembled WGS sequence"/>
</dbReference>
<dbReference type="InterPro" id="IPR008756">
    <property type="entry name" value="Peptidase_M56"/>
</dbReference>
<keyword evidence="2" id="KW-0472">Membrane</keyword>
<reference evidence="4 5" key="1">
    <citation type="submission" date="2018-02" db="EMBL/GenBank/DDBJ databases">
        <title>Genome sequences of Apibacter spp., gut symbionts of Asian honey bees.</title>
        <authorList>
            <person name="Kwong W.K."/>
            <person name="Steele M.I."/>
            <person name="Moran N.A."/>
        </authorList>
    </citation>
    <scope>NUCLEOTIDE SEQUENCE [LARGE SCALE GENOMIC DNA]</scope>
    <source>
        <strain evidence="5">wkB301</strain>
    </source>
</reference>
<dbReference type="AlphaFoldDB" id="A0A2S8A8F0"/>
<organism evidence="4 5">
    <name type="scientific">Apibacter adventoris</name>
    <dbReference type="NCBI Taxonomy" id="1679466"/>
    <lineage>
        <taxon>Bacteria</taxon>
        <taxon>Pseudomonadati</taxon>
        <taxon>Bacteroidota</taxon>
        <taxon>Flavobacteriia</taxon>
        <taxon>Flavobacteriales</taxon>
        <taxon>Weeksellaceae</taxon>
        <taxon>Apibacter</taxon>
    </lineage>
</organism>
<keyword evidence="2" id="KW-0812">Transmembrane</keyword>
<keyword evidence="5" id="KW-1185">Reference proteome</keyword>
<evidence type="ECO:0000313" key="5">
    <source>
        <dbReference type="Proteomes" id="UP000238042"/>
    </source>
</evidence>
<accession>A0A2S8A8F0</accession>
<feature type="transmembrane region" description="Helical" evidence="2">
    <location>
        <begin position="136"/>
        <end position="161"/>
    </location>
</feature>
<feature type="transmembrane region" description="Helical" evidence="2">
    <location>
        <begin position="14"/>
        <end position="32"/>
    </location>
</feature>
<feature type="coiled-coil region" evidence="1">
    <location>
        <begin position="535"/>
        <end position="569"/>
    </location>
</feature>
<keyword evidence="2" id="KW-1133">Transmembrane helix</keyword>
<dbReference type="InterPro" id="IPR052173">
    <property type="entry name" value="Beta-lactam_resp_regulator"/>
</dbReference>
<evidence type="ECO:0000313" key="4">
    <source>
        <dbReference type="EMBL" id="PQL90849.1"/>
    </source>
</evidence>
<gene>
    <name evidence="4" type="ORF">C4S77_10380</name>
</gene>
<comment type="caution">
    <text evidence="4">The sequence shown here is derived from an EMBL/GenBank/DDBJ whole genome shotgun (WGS) entry which is preliminary data.</text>
</comment>
<name>A0A2S8A8F0_9FLAO</name>
<feature type="transmembrane region" description="Helical" evidence="2">
    <location>
        <begin position="310"/>
        <end position="329"/>
    </location>
</feature>
<feature type="domain" description="Peptidase M56" evidence="3">
    <location>
        <begin position="188"/>
        <end position="298"/>
    </location>
</feature>
<dbReference type="Pfam" id="PF05569">
    <property type="entry name" value="Peptidase_M56"/>
    <property type="match status" value="1"/>
</dbReference>
<proteinExistence type="predicted"/>
<dbReference type="CDD" id="cd07341">
    <property type="entry name" value="M56_BlaR1_MecR1_like"/>
    <property type="match status" value="1"/>
</dbReference>